<evidence type="ECO:0000313" key="4">
    <source>
        <dbReference type="EMBL" id="KAK5108772.1"/>
    </source>
</evidence>
<feature type="compositionally biased region" description="Polar residues" evidence="2">
    <location>
        <begin position="512"/>
        <end position="525"/>
    </location>
</feature>
<dbReference type="EMBL" id="JAVRRL010000078">
    <property type="protein sequence ID" value="KAK5108772.1"/>
    <property type="molecule type" value="Genomic_DNA"/>
</dbReference>
<dbReference type="Proteomes" id="UP001310890">
    <property type="component" value="Unassembled WGS sequence"/>
</dbReference>
<dbReference type="PROSITE" id="PS50013">
    <property type="entry name" value="CHROMO_2"/>
    <property type="match status" value="2"/>
</dbReference>
<comment type="subunit">
    <text evidence="1">Component of the NuA4 histone acetyltransferase complex.</text>
</comment>
<protein>
    <recommendedName>
        <fullName evidence="3">Chromo domain-containing protein</fullName>
    </recommendedName>
</protein>
<dbReference type="Gene3D" id="2.40.50.40">
    <property type="match status" value="2"/>
</dbReference>
<feature type="domain" description="Chromo" evidence="3">
    <location>
        <begin position="441"/>
        <end position="508"/>
    </location>
</feature>
<dbReference type="InterPro" id="IPR000953">
    <property type="entry name" value="Chromo/chromo_shadow_dom"/>
</dbReference>
<gene>
    <name evidence="4" type="ORF">LTR62_007832</name>
</gene>
<feature type="compositionally biased region" description="Polar residues" evidence="2">
    <location>
        <begin position="12"/>
        <end position="36"/>
    </location>
</feature>
<dbReference type="AlphaFoldDB" id="A0AAN7YNM8"/>
<feature type="domain" description="Chromo" evidence="3">
    <location>
        <begin position="577"/>
        <end position="635"/>
    </location>
</feature>
<feature type="region of interest" description="Disordered" evidence="2">
    <location>
        <begin position="507"/>
        <end position="574"/>
    </location>
</feature>
<feature type="region of interest" description="Disordered" evidence="2">
    <location>
        <begin position="1"/>
        <end position="38"/>
    </location>
</feature>
<evidence type="ECO:0000259" key="3">
    <source>
        <dbReference type="PROSITE" id="PS50013"/>
    </source>
</evidence>
<dbReference type="GO" id="GO:0006338">
    <property type="term" value="P:chromatin remodeling"/>
    <property type="evidence" value="ECO:0007669"/>
    <property type="project" value="UniProtKB-ARBA"/>
</dbReference>
<evidence type="ECO:0000313" key="5">
    <source>
        <dbReference type="Proteomes" id="UP001310890"/>
    </source>
</evidence>
<feature type="compositionally biased region" description="Low complexity" evidence="2">
    <location>
        <begin position="236"/>
        <end position="247"/>
    </location>
</feature>
<feature type="region of interest" description="Disordered" evidence="2">
    <location>
        <begin position="205"/>
        <end position="262"/>
    </location>
</feature>
<sequence length="643" mass="71755">MAVGRVAHVSIPVQTSSQHRVSTTSSRQPWQGSVETKTYENGPLPIKLSDNAPADARIVGRVLGDNGAYYDINIGGVTINNVGISEILDYVSAQHLEDYENQQFCEEEEVRLVEEAEHARVGAERVKRRKERAKMKGIAGYVLPGESSGQEVEVAIGKHGRARPNYSPFYQLPEKRSRRRRDPITGDLLPLNDQVVQPRTLAIGSSQDEEEGLSTHGQLLKDQLKRRRRKRDPKTGELLPLDPLPGEDVGESKKRRRRRRHPITNELMPYSWKYDPATEGDTKAPDILRTDVGAMAPGMHRLSIGLDHQTKRVKLDSQSSSGRSVSAQVVLPNPVRYADRDESSGSGDEVALAPVSQRAASYGMLANSRALSAQHTLRKQVPASTHGMLVNASMFQHRTTGISADETSSEQNPRKETSLMQAMYDGQNSNESDHEMGEGEWNIEGILAHHMSDPRTHPTELGKKPVMLYQVQWEGADELTWEPAESFSEQSIIEDYRMRVERHESIKAAGSKASTTSHLNTTQRTAPFAPDKQVTSSGPSLAKLLATAQQQPRLTEVKDSSDENQSSDDEEDDDGAYEVEDILAHHLSDPRTHEPEFGKQPIMLYEVKWRGYDGSTWEPFASFEDVSVVKRYRQKVGLESVSR</sequence>
<organism evidence="4 5">
    <name type="scientific">Meristemomyces frigidus</name>
    <dbReference type="NCBI Taxonomy" id="1508187"/>
    <lineage>
        <taxon>Eukaryota</taxon>
        <taxon>Fungi</taxon>
        <taxon>Dikarya</taxon>
        <taxon>Ascomycota</taxon>
        <taxon>Pezizomycotina</taxon>
        <taxon>Dothideomycetes</taxon>
        <taxon>Dothideomycetidae</taxon>
        <taxon>Mycosphaerellales</taxon>
        <taxon>Teratosphaeriaceae</taxon>
        <taxon>Meristemomyces</taxon>
    </lineage>
</organism>
<feature type="region of interest" description="Disordered" evidence="2">
    <location>
        <begin position="163"/>
        <end position="192"/>
    </location>
</feature>
<feature type="compositionally biased region" description="Basic residues" evidence="2">
    <location>
        <begin position="253"/>
        <end position="262"/>
    </location>
</feature>
<comment type="caution">
    <text evidence="4">The sequence shown here is derived from an EMBL/GenBank/DDBJ whole genome shotgun (WGS) entry which is preliminary data.</text>
</comment>
<dbReference type="InterPro" id="IPR016197">
    <property type="entry name" value="Chromo-like_dom_sf"/>
</dbReference>
<name>A0AAN7YNM8_9PEZI</name>
<dbReference type="SMART" id="SM00298">
    <property type="entry name" value="CHROMO"/>
    <property type="match status" value="2"/>
</dbReference>
<proteinExistence type="predicted"/>
<feature type="compositionally biased region" description="Acidic residues" evidence="2">
    <location>
        <begin position="565"/>
        <end position="574"/>
    </location>
</feature>
<evidence type="ECO:0000256" key="2">
    <source>
        <dbReference type="SAM" id="MobiDB-lite"/>
    </source>
</evidence>
<reference evidence="4" key="1">
    <citation type="submission" date="2023-08" db="EMBL/GenBank/DDBJ databases">
        <title>Black Yeasts Isolated from many extreme environments.</title>
        <authorList>
            <person name="Coleine C."/>
            <person name="Stajich J.E."/>
            <person name="Selbmann L."/>
        </authorList>
    </citation>
    <scope>NUCLEOTIDE SEQUENCE</scope>
    <source>
        <strain evidence="4">CCFEE 5401</strain>
    </source>
</reference>
<accession>A0AAN7YNM8</accession>
<dbReference type="SUPFAM" id="SSF54160">
    <property type="entry name" value="Chromo domain-like"/>
    <property type="match status" value="2"/>
</dbReference>
<evidence type="ECO:0000256" key="1">
    <source>
        <dbReference type="ARBA" id="ARBA00011353"/>
    </source>
</evidence>